<evidence type="ECO:0000259" key="5">
    <source>
        <dbReference type="Pfam" id="PF01494"/>
    </source>
</evidence>
<keyword evidence="4" id="KW-0520">NAD</keyword>
<dbReference type="PRINTS" id="PR00420">
    <property type="entry name" value="RNGMNOXGNASE"/>
</dbReference>
<protein>
    <recommendedName>
        <fullName evidence="5">FAD-binding domain-containing protein</fullName>
    </recommendedName>
</protein>
<dbReference type="InterPro" id="IPR050631">
    <property type="entry name" value="PheA/TfdB_FAD_monoxygenase"/>
</dbReference>
<dbReference type="Pfam" id="PF01494">
    <property type="entry name" value="FAD_binding_3"/>
    <property type="match status" value="1"/>
</dbReference>
<keyword evidence="2" id="KW-0274">FAD</keyword>
<dbReference type="SUPFAM" id="SSF51905">
    <property type="entry name" value="FAD/NAD(P)-binding domain"/>
    <property type="match status" value="1"/>
</dbReference>
<reference evidence="6 7" key="1">
    <citation type="submission" date="2019-06" db="EMBL/GenBank/DDBJ databases">
        <title>Draft genome sequence of the filamentous fungus Phialemoniopsis curvata isolated from diesel fuel.</title>
        <authorList>
            <person name="Varaljay V.A."/>
            <person name="Lyon W.J."/>
            <person name="Crouch A.L."/>
            <person name="Drake C.E."/>
            <person name="Hollomon J.M."/>
            <person name="Nadeau L.J."/>
            <person name="Nunn H.S."/>
            <person name="Stevenson B.S."/>
            <person name="Bojanowski C.L."/>
            <person name="Crookes-Goodson W.J."/>
        </authorList>
    </citation>
    <scope>NUCLEOTIDE SEQUENCE [LARGE SCALE GENOMIC DNA]</scope>
    <source>
        <strain evidence="6 7">D216</strain>
    </source>
</reference>
<dbReference type="GeneID" id="41971536"/>
<dbReference type="GO" id="GO:0071949">
    <property type="term" value="F:FAD binding"/>
    <property type="evidence" value="ECO:0007669"/>
    <property type="project" value="InterPro"/>
</dbReference>
<feature type="domain" description="FAD-binding" evidence="5">
    <location>
        <begin position="8"/>
        <end position="341"/>
    </location>
</feature>
<accession>A0A507BBR8</accession>
<dbReference type="Gene3D" id="3.30.70.2450">
    <property type="match status" value="1"/>
</dbReference>
<dbReference type="STRING" id="1093900.A0A507BBR8"/>
<dbReference type="EMBL" id="SKBQ01000019">
    <property type="protein sequence ID" value="TPX16094.1"/>
    <property type="molecule type" value="Genomic_DNA"/>
</dbReference>
<gene>
    <name evidence="6" type="ORF">E0L32_004089</name>
</gene>
<dbReference type="Proteomes" id="UP000319257">
    <property type="component" value="Unassembled WGS sequence"/>
</dbReference>
<evidence type="ECO:0000256" key="3">
    <source>
        <dbReference type="ARBA" id="ARBA00023002"/>
    </source>
</evidence>
<dbReference type="PANTHER" id="PTHR43476:SF4">
    <property type="entry name" value="BLR0106 PROTEIN"/>
    <property type="match status" value="1"/>
</dbReference>
<comment type="caution">
    <text evidence="6">The sequence shown here is derived from an EMBL/GenBank/DDBJ whole genome shotgun (WGS) entry which is preliminary data.</text>
</comment>
<dbReference type="Gene3D" id="3.50.50.60">
    <property type="entry name" value="FAD/NAD(P)-binding domain"/>
    <property type="match status" value="1"/>
</dbReference>
<evidence type="ECO:0000256" key="2">
    <source>
        <dbReference type="ARBA" id="ARBA00022827"/>
    </source>
</evidence>
<keyword evidence="3" id="KW-0560">Oxidoreductase</keyword>
<evidence type="ECO:0000256" key="4">
    <source>
        <dbReference type="ARBA" id="ARBA00023027"/>
    </source>
</evidence>
<proteinExistence type="predicted"/>
<dbReference type="InParanoid" id="A0A507BBR8"/>
<evidence type="ECO:0000256" key="1">
    <source>
        <dbReference type="ARBA" id="ARBA00022630"/>
    </source>
</evidence>
<dbReference type="OrthoDB" id="10016252at2759"/>
<keyword evidence="7" id="KW-1185">Reference proteome</keyword>
<dbReference type="AlphaFoldDB" id="A0A507BBR8"/>
<dbReference type="RefSeq" id="XP_030997805.1">
    <property type="nucleotide sequence ID" value="XM_031138462.1"/>
</dbReference>
<dbReference type="PANTHER" id="PTHR43476">
    <property type="entry name" value="3-(3-HYDROXY-PHENYL)PROPIONATE/3-HYDROXYCINNAMIC ACID HYDROXYLASE"/>
    <property type="match status" value="1"/>
</dbReference>
<name>A0A507BBR8_9PEZI</name>
<evidence type="ECO:0000313" key="7">
    <source>
        <dbReference type="Proteomes" id="UP000319257"/>
    </source>
</evidence>
<evidence type="ECO:0000313" key="6">
    <source>
        <dbReference type="EMBL" id="TPX16094.1"/>
    </source>
</evidence>
<organism evidence="6 7">
    <name type="scientific">Thyridium curvatum</name>
    <dbReference type="NCBI Taxonomy" id="1093900"/>
    <lineage>
        <taxon>Eukaryota</taxon>
        <taxon>Fungi</taxon>
        <taxon>Dikarya</taxon>
        <taxon>Ascomycota</taxon>
        <taxon>Pezizomycotina</taxon>
        <taxon>Sordariomycetes</taxon>
        <taxon>Sordariomycetidae</taxon>
        <taxon>Thyridiales</taxon>
        <taxon>Thyridiaceae</taxon>
        <taxon>Thyridium</taxon>
    </lineage>
</organism>
<keyword evidence="1" id="KW-0285">Flavoprotein</keyword>
<sequence length="408" mass="45972">MSEIKKDLKVLIVGAGPSGLLLALLLGQKGIESTILEKSHEIDRNPRASFYAYPTIRELRRAGLMEDIMKDAFVPSGVTWRLLDGTPIAKIHPSNEVGRETMVSLPLDELLPIMNIHLQKCERSKLLLNHEVMAIGQDEDKAWATVQTPEGEKRFEGDYIVGCDGGNSKIRRELFGGEFPGFTWDKQIVATNVYYPKFKDFKWTSSNFLIDKDHFTMIAQIAKDGLLRVTYGEEGGLTREEMHERLAWKYKTILPGAPEPGEYDVKSFSPYRIHQRCAEKLRVGRFLLTADAAHLCNPFGGMGLTGGLVDVGNLFDCLYGIATGEADEDILDKYSEIRMQKFHDVISPISSGNIRRLWDPSPEAIANEPFFNAVKEAEQNEHLAQQMKTGLNIVMHDFTQYYRSRAVA</sequence>
<dbReference type="InterPro" id="IPR002938">
    <property type="entry name" value="FAD-bd"/>
</dbReference>
<dbReference type="GO" id="GO:0016491">
    <property type="term" value="F:oxidoreductase activity"/>
    <property type="evidence" value="ECO:0007669"/>
    <property type="project" value="UniProtKB-KW"/>
</dbReference>
<dbReference type="InterPro" id="IPR036188">
    <property type="entry name" value="FAD/NAD-bd_sf"/>
</dbReference>